<keyword evidence="3" id="KW-0687">Ribonucleoprotein</keyword>
<protein>
    <recommendedName>
        <fullName evidence="7">50S ribosomal protein L28</fullName>
    </recommendedName>
</protein>
<dbReference type="AlphaFoldDB" id="A0A1F6M4Y9"/>
<dbReference type="InterPro" id="IPR026569">
    <property type="entry name" value="Ribosomal_bL28"/>
</dbReference>
<feature type="region of interest" description="Disordered" evidence="4">
    <location>
        <begin position="1"/>
        <end position="25"/>
    </location>
</feature>
<comment type="caution">
    <text evidence="5">The sequence shown here is derived from an EMBL/GenBank/DDBJ whole genome shotgun (WGS) entry which is preliminary data.</text>
</comment>
<evidence type="ECO:0000313" key="5">
    <source>
        <dbReference type="EMBL" id="OGH66660.1"/>
    </source>
</evidence>
<name>A0A1F6M4Y9_9BACT</name>
<feature type="compositionally biased region" description="Basic residues" evidence="4">
    <location>
        <begin position="1"/>
        <end position="11"/>
    </location>
</feature>
<comment type="similarity">
    <text evidence="1">Belongs to the bacterial ribosomal protein bL28 family.</text>
</comment>
<gene>
    <name evidence="5" type="ORF">A3B90_01175</name>
</gene>
<evidence type="ECO:0000256" key="3">
    <source>
        <dbReference type="ARBA" id="ARBA00023274"/>
    </source>
</evidence>
<accession>A0A1F6M4Y9</accession>
<sequence>MCGRGSKRAAIRSHSNIKTLRRQKPNLQKFGDKRVCTRCVRTLKKVLMPEAKSTVKATA</sequence>
<dbReference type="Proteomes" id="UP000178742">
    <property type="component" value="Unassembled WGS sequence"/>
</dbReference>
<dbReference type="GO" id="GO:0003735">
    <property type="term" value="F:structural constituent of ribosome"/>
    <property type="evidence" value="ECO:0007669"/>
    <property type="project" value="InterPro"/>
</dbReference>
<dbReference type="InterPro" id="IPR037147">
    <property type="entry name" value="Ribosomal_bL28_sf"/>
</dbReference>
<dbReference type="GO" id="GO:0005840">
    <property type="term" value="C:ribosome"/>
    <property type="evidence" value="ECO:0007669"/>
    <property type="project" value="UniProtKB-KW"/>
</dbReference>
<keyword evidence="2" id="KW-0689">Ribosomal protein</keyword>
<evidence type="ECO:0000256" key="4">
    <source>
        <dbReference type="SAM" id="MobiDB-lite"/>
    </source>
</evidence>
<evidence type="ECO:0000256" key="2">
    <source>
        <dbReference type="ARBA" id="ARBA00022980"/>
    </source>
</evidence>
<dbReference type="GO" id="GO:1990904">
    <property type="term" value="C:ribonucleoprotein complex"/>
    <property type="evidence" value="ECO:0007669"/>
    <property type="project" value="UniProtKB-KW"/>
</dbReference>
<dbReference type="Gene3D" id="2.30.170.40">
    <property type="entry name" value="Ribosomal protein L28/L24"/>
    <property type="match status" value="1"/>
</dbReference>
<dbReference type="EMBL" id="MFPX01000013">
    <property type="protein sequence ID" value="OGH66660.1"/>
    <property type="molecule type" value="Genomic_DNA"/>
</dbReference>
<organism evidence="5 6">
    <name type="scientific">Candidatus Magasanikbacteria bacterium RIFCSPHIGHO2_02_FULL_41_13</name>
    <dbReference type="NCBI Taxonomy" id="1798676"/>
    <lineage>
        <taxon>Bacteria</taxon>
        <taxon>Candidatus Magasanikiibacteriota</taxon>
    </lineage>
</organism>
<dbReference type="SUPFAM" id="SSF143800">
    <property type="entry name" value="L28p-like"/>
    <property type="match status" value="1"/>
</dbReference>
<evidence type="ECO:0008006" key="7">
    <source>
        <dbReference type="Google" id="ProtNLM"/>
    </source>
</evidence>
<dbReference type="Pfam" id="PF00830">
    <property type="entry name" value="Ribosomal_L28"/>
    <property type="match status" value="1"/>
</dbReference>
<evidence type="ECO:0000256" key="1">
    <source>
        <dbReference type="ARBA" id="ARBA00008760"/>
    </source>
</evidence>
<proteinExistence type="inferred from homology"/>
<reference evidence="5 6" key="1">
    <citation type="journal article" date="2016" name="Nat. Commun.">
        <title>Thousands of microbial genomes shed light on interconnected biogeochemical processes in an aquifer system.</title>
        <authorList>
            <person name="Anantharaman K."/>
            <person name="Brown C.T."/>
            <person name="Hug L.A."/>
            <person name="Sharon I."/>
            <person name="Castelle C.J."/>
            <person name="Probst A.J."/>
            <person name="Thomas B.C."/>
            <person name="Singh A."/>
            <person name="Wilkins M.J."/>
            <person name="Karaoz U."/>
            <person name="Brodie E.L."/>
            <person name="Williams K.H."/>
            <person name="Hubbard S.S."/>
            <person name="Banfield J.F."/>
        </authorList>
    </citation>
    <scope>NUCLEOTIDE SEQUENCE [LARGE SCALE GENOMIC DNA]</scope>
</reference>
<evidence type="ECO:0000313" key="6">
    <source>
        <dbReference type="Proteomes" id="UP000178742"/>
    </source>
</evidence>
<dbReference type="InterPro" id="IPR034704">
    <property type="entry name" value="Ribosomal_bL28/bL31-like_sf"/>
</dbReference>